<evidence type="ECO:0000259" key="13">
    <source>
        <dbReference type="Pfam" id="PF00291"/>
    </source>
</evidence>
<evidence type="ECO:0000259" key="14">
    <source>
        <dbReference type="Pfam" id="PF14821"/>
    </source>
</evidence>
<dbReference type="GO" id="GO:0030170">
    <property type="term" value="F:pyridoxal phosphate binding"/>
    <property type="evidence" value="ECO:0007669"/>
    <property type="project" value="InterPro"/>
</dbReference>
<evidence type="ECO:0000256" key="11">
    <source>
        <dbReference type="NCBIfam" id="TIGR00260"/>
    </source>
</evidence>
<dbReference type="Gene3D" id="3.40.50.1100">
    <property type="match status" value="2"/>
</dbReference>
<accession>A0A9E2L1S4</accession>
<keyword evidence="9 15" id="KW-0456">Lyase</keyword>
<dbReference type="InterPro" id="IPR000634">
    <property type="entry name" value="Ser/Thr_deHydtase_PyrdxlP-BS"/>
</dbReference>
<sequence length="469" mass="51687">MIYTDTRDSSVQVNFKTAVVNGMNSSTGGLYIPVEYPTLPKSLLNRTSEPSFREIAFESAKPFVGQEIPQGDLQEIIIDAYPFNAQVVPVDLKTYILELFHGPTCAFKDFGARFMARVMSYFNKDEEQPLHILVATSGDTGSAVGSAFHNVPGLDVTILYPEGKISPLQEKQLSTFTGNVRALRVKGTFDDCQKLVKTAFTDSDLRSRFRLSSANSINISRLLPQSFYYTYASLVARYRSPRDNKIDNPDIIFIVPSGNFGNLTSGLIAQKMGAPITGFVAATNSNRTVPDWVATGDYKPRPSVATLSNAMDVGAPSNFERMVSMYTLSQLKQIMASYWLDDEGTLKAIKNCNRSTGYIIDPHGAVGWQAWKDIRSVSMENLMAGITGNPEKPGLTPSLPQWADKVKTSALGIILETAHPAKFGATVYDAIGREPPLPDRLERVLRLPDCSVAMGKDYASFKEWLVENL</sequence>
<name>A0A9E2L1S4_9SPIR</name>
<dbReference type="InterPro" id="IPR004450">
    <property type="entry name" value="Thr_synthase-like"/>
</dbReference>
<dbReference type="NCBIfam" id="TIGR00260">
    <property type="entry name" value="thrC"/>
    <property type="match status" value="1"/>
</dbReference>
<dbReference type="InterPro" id="IPR029144">
    <property type="entry name" value="Thr_synth_N"/>
</dbReference>
<dbReference type="InterPro" id="IPR051166">
    <property type="entry name" value="Threonine_Synthase"/>
</dbReference>
<dbReference type="PANTHER" id="PTHR42690:SF1">
    <property type="entry name" value="THREONINE SYNTHASE-LIKE 2"/>
    <property type="match status" value="1"/>
</dbReference>
<dbReference type="Pfam" id="PF24857">
    <property type="entry name" value="THR4_C"/>
    <property type="match status" value="1"/>
</dbReference>
<dbReference type="InterPro" id="IPR037158">
    <property type="entry name" value="Thr_synth_N_sf"/>
</dbReference>
<evidence type="ECO:0000313" key="16">
    <source>
        <dbReference type="Proteomes" id="UP000823914"/>
    </source>
</evidence>
<evidence type="ECO:0000313" key="15">
    <source>
        <dbReference type="EMBL" id="MBU3849615.1"/>
    </source>
</evidence>
<dbReference type="PANTHER" id="PTHR42690">
    <property type="entry name" value="THREONINE SYNTHASE FAMILY MEMBER"/>
    <property type="match status" value="1"/>
</dbReference>
<keyword evidence="7" id="KW-0791">Threonine biosynthesis</keyword>
<comment type="catalytic activity">
    <reaction evidence="10">
        <text>O-phospho-L-homoserine + H2O = L-threonine + phosphate</text>
        <dbReference type="Rhea" id="RHEA:10840"/>
        <dbReference type="ChEBI" id="CHEBI:15377"/>
        <dbReference type="ChEBI" id="CHEBI:43474"/>
        <dbReference type="ChEBI" id="CHEBI:57590"/>
        <dbReference type="ChEBI" id="CHEBI:57926"/>
        <dbReference type="EC" id="4.2.3.1"/>
    </reaction>
</comment>
<protein>
    <recommendedName>
        <fullName evidence="5 11">Threonine synthase</fullName>
        <ecNumber evidence="4 11">4.2.3.1</ecNumber>
    </recommendedName>
</protein>
<dbReference type="SUPFAM" id="SSF53686">
    <property type="entry name" value="Tryptophan synthase beta subunit-like PLP-dependent enzymes"/>
    <property type="match status" value="1"/>
</dbReference>
<dbReference type="Proteomes" id="UP000823914">
    <property type="component" value="Unassembled WGS sequence"/>
</dbReference>
<comment type="cofactor">
    <cofactor evidence="1 12">
        <name>pyridoxal 5'-phosphate</name>
        <dbReference type="ChEBI" id="CHEBI:597326"/>
    </cofactor>
</comment>
<dbReference type="InterPro" id="IPR001926">
    <property type="entry name" value="TrpB-like_PALP"/>
</dbReference>
<comment type="caution">
    <text evidence="15">The sequence shown here is derived from an EMBL/GenBank/DDBJ whole genome shotgun (WGS) entry which is preliminary data.</text>
</comment>
<evidence type="ECO:0000256" key="1">
    <source>
        <dbReference type="ARBA" id="ARBA00001933"/>
    </source>
</evidence>
<dbReference type="InterPro" id="IPR036052">
    <property type="entry name" value="TrpB-like_PALP_sf"/>
</dbReference>
<feature type="modified residue" description="N6-(pyridoxal phosphate)lysine" evidence="12">
    <location>
        <position position="108"/>
    </location>
</feature>
<feature type="domain" description="Threonine synthase N-terminal" evidence="14">
    <location>
        <begin position="3"/>
        <end position="81"/>
    </location>
</feature>
<dbReference type="GO" id="GO:0004795">
    <property type="term" value="F:threonine synthase activity"/>
    <property type="evidence" value="ECO:0007669"/>
    <property type="project" value="UniProtKB-UniRule"/>
</dbReference>
<reference evidence="15" key="1">
    <citation type="journal article" date="2021" name="PeerJ">
        <title>Extensive microbial diversity within the chicken gut microbiome revealed by metagenomics and culture.</title>
        <authorList>
            <person name="Gilroy R."/>
            <person name="Ravi A."/>
            <person name="Getino M."/>
            <person name="Pursley I."/>
            <person name="Horton D.L."/>
            <person name="Alikhan N.F."/>
            <person name="Baker D."/>
            <person name="Gharbi K."/>
            <person name="Hall N."/>
            <person name="Watson M."/>
            <person name="Adriaenssens E.M."/>
            <person name="Foster-Nyarko E."/>
            <person name="Jarju S."/>
            <person name="Secka A."/>
            <person name="Antonio M."/>
            <person name="Oren A."/>
            <person name="Chaudhuri R.R."/>
            <person name="La Ragione R."/>
            <person name="Hildebrand F."/>
            <person name="Pallen M.J."/>
        </authorList>
    </citation>
    <scope>NUCLEOTIDE SEQUENCE</scope>
    <source>
        <strain evidence="15">Gambia15-2214</strain>
    </source>
</reference>
<evidence type="ECO:0000256" key="3">
    <source>
        <dbReference type="ARBA" id="ARBA00005517"/>
    </source>
</evidence>
<organism evidence="15 16">
    <name type="scientific">Candidatus Treponema excrementipullorum</name>
    <dbReference type="NCBI Taxonomy" id="2838768"/>
    <lineage>
        <taxon>Bacteria</taxon>
        <taxon>Pseudomonadati</taxon>
        <taxon>Spirochaetota</taxon>
        <taxon>Spirochaetia</taxon>
        <taxon>Spirochaetales</taxon>
        <taxon>Treponemataceae</taxon>
        <taxon>Treponema</taxon>
    </lineage>
</organism>
<keyword evidence="6" id="KW-0028">Amino-acid biosynthesis</keyword>
<dbReference type="EMBL" id="JAHLFV010000079">
    <property type="protein sequence ID" value="MBU3849615.1"/>
    <property type="molecule type" value="Genomic_DNA"/>
</dbReference>
<evidence type="ECO:0000256" key="7">
    <source>
        <dbReference type="ARBA" id="ARBA00022697"/>
    </source>
</evidence>
<comment type="pathway">
    <text evidence="2">Amino-acid biosynthesis; L-threonine biosynthesis; L-threonine from L-aspartate: step 5/5.</text>
</comment>
<dbReference type="PROSITE" id="PS00165">
    <property type="entry name" value="DEHYDRATASE_SER_THR"/>
    <property type="match status" value="1"/>
</dbReference>
<evidence type="ECO:0000256" key="10">
    <source>
        <dbReference type="ARBA" id="ARBA00049144"/>
    </source>
</evidence>
<proteinExistence type="inferred from homology"/>
<dbReference type="AlphaFoldDB" id="A0A9E2L1S4"/>
<evidence type="ECO:0000256" key="12">
    <source>
        <dbReference type="PIRSR" id="PIRSR604450-51"/>
    </source>
</evidence>
<evidence type="ECO:0000256" key="6">
    <source>
        <dbReference type="ARBA" id="ARBA00022605"/>
    </source>
</evidence>
<keyword evidence="8 12" id="KW-0663">Pyridoxal phosphate</keyword>
<feature type="domain" description="Tryptophan synthase beta chain-like PALP" evidence="13">
    <location>
        <begin position="97"/>
        <end position="371"/>
    </location>
</feature>
<dbReference type="EC" id="4.2.3.1" evidence="4 11"/>
<dbReference type="Gene3D" id="3.90.1380.10">
    <property type="entry name" value="Threonine synthase, N-terminal domain"/>
    <property type="match status" value="1"/>
</dbReference>
<dbReference type="Pfam" id="PF14821">
    <property type="entry name" value="Thr_synth_N"/>
    <property type="match status" value="1"/>
</dbReference>
<comment type="similarity">
    <text evidence="3">Belongs to the threonine synthase family.</text>
</comment>
<dbReference type="GO" id="GO:0009088">
    <property type="term" value="P:threonine biosynthetic process"/>
    <property type="evidence" value="ECO:0007669"/>
    <property type="project" value="UniProtKB-UniRule"/>
</dbReference>
<evidence type="ECO:0000256" key="8">
    <source>
        <dbReference type="ARBA" id="ARBA00022898"/>
    </source>
</evidence>
<reference evidence="15" key="2">
    <citation type="submission" date="2021-04" db="EMBL/GenBank/DDBJ databases">
        <authorList>
            <person name="Gilroy R."/>
        </authorList>
    </citation>
    <scope>NUCLEOTIDE SEQUENCE</scope>
    <source>
        <strain evidence="15">Gambia15-2214</strain>
    </source>
</reference>
<evidence type="ECO:0000256" key="9">
    <source>
        <dbReference type="ARBA" id="ARBA00023239"/>
    </source>
</evidence>
<evidence type="ECO:0000256" key="5">
    <source>
        <dbReference type="ARBA" id="ARBA00018679"/>
    </source>
</evidence>
<evidence type="ECO:0000256" key="2">
    <source>
        <dbReference type="ARBA" id="ARBA00004979"/>
    </source>
</evidence>
<gene>
    <name evidence="15" type="primary">thrC</name>
    <name evidence="15" type="ORF">IAA16_03520</name>
</gene>
<evidence type="ECO:0000256" key="4">
    <source>
        <dbReference type="ARBA" id="ARBA00013028"/>
    </source>
</evidence>
<dbReference type="Pfam" id="PF00291">
    <property type="entry name" value="PALP"/>
    <property type="match status" value="1"/>
</dbReference>